<reference evidence="2 3" key="1">
    <citation type="submission" date="2018-08" db="EMBL/GenBank/DDBJ databases">
        <title>A genome reference for cultivated species of the human gut microbiota.</title>
        <authorList>
            <person name="Zou Y."/>
            <person name="Xue W."/>
            <person name="Luo G."/>
        </authorList>
    </citation>
    <scope>NUCLEOTIDE SEQUENCE [LARGE SCALE GENOMIC DNA]</scope>
    <source>
        <strain evidence="2 3">AM31-16AC</strain>
    </source>
</reference>
<dbReference type="InterPro" id="IPR032502">
    <property type="entry name" value="DUF4979"/>
</dbReference>
<proteinExistence type="predicted"/>
<dbReference type="InterPro" id="IPR008964">
    <property type="entry name" value="Invasin/intimin_cell_adhesion"/>
</dbReference>
<gene>
    <name evidence="2" type="ORF">DW794_16340</name>
</gene>
<dbReference type="EMBL" id="QSJD01000030">
    <property type="protein sequence ID" value="RHD45633.1"/>
    <property type="molecule type" value="Genomic_DNA"/>
</dbReference>
<dbReference type="RefSeq" id="WP_122264945.1">
    <property type="nucleotide sequence ID" value="NZ_CAXSUM010000004.1"/>
</dbReference>
<feature type="domain" description="BIG2" evidence="1">
    <location>
        <begin position="127"/>
        <end position="201"/>
    </location>
</feature>
<evidence type="ECO:0000259" key="1">
    <source>
        <dbReference type="SMART" id="SM00635"/>
    </source>
</evidence>
<evidence type="ECO:0000313" key="2">
    <source>
        <dbReference type="EMBL" id="RHD45633.1"/>
    </source>
</evidence>
<feature type="domain" description="BIG2" evidence="1">
    <location>
        <begin position="42"/>
        <end position="116"/>
    </location>
</feature>
<dbReference type="Pfam" id="PF02368">
    <property type="entry name" value="Big_2"/>
    <property type="match status" value="3"/>
</dbReference>
<feature type="domain" description="BIG2" evidence="1">
    <location>
        <begin position="220"/>
        <end position="294"/>
    </location>
</feature>
<dbReference type="Pfam" id="PF16351">
    <property type="entry name" value="DUF4979"/>
    <property type="match status" value="1"/>
</dbReference>
<dbReference type="SUPFAM" id="SSF49373">
    <property type="entry name" value="Invasin/intimin cell-adhesion fragments"/>
    <property type="match status" value="3"/>
</dbReference>
<comment type="caution">
    <text evidence="2">The sequence shown here is derived from an EMBL/GenBank/DDBJ whole genome shotgun (WGS) entry which is preliminary data.</text>
</comment>
<dbReference type="Proteomes" id="UP000284689">
    <property type="component" value="Unassembled WGS sequence"/>
</dbReference>
<dbReference type="InterPro" id="IPR003343">
    <property type="entry name" value="Big_2"/>
</dbReference>
<organism evidence="2 3">
    <name type="scientific">Bacteroides caccae</name>
    <dbReference type="NCBI Taxonomy" id="47678"/>
    <lineage>
        <taxon>Bacteria</taxon>
        <taxon>Pseudomonadati</taxon>
        <taxon>Bacteroidota</taxon>
        <taxon>Bacteroidia</taxon>
        <taxon>Bacteroidales</taxon>
        <taxon>Bacteroidaceae</taxon>
        <taxon>Bacteroides</taxon>
    </lineage>
</organism>
<dbReference type="AlphaFoldDB" id="A0A414FG59"/>
<dbReference type="Gene3D" id="2.60.40.1080">
    <property type="match status" value="3"/>
</dbReference>
<accession>A0A414FG59</accession>
<protein>
    <submittedName>
        <fullName evidence="2">DUF4979 domain-containing protein</fullName>
    </submittedName>
</protein>
<sequence>MRYTLFSLAFLTAICFTACDDSKEYGDGLEEKTLISEITLANVENGKLTLAASVDYMDSLIQCKIVPEQPTNRKVNWSSSDENVATVTQDGLVHAVSAGKANIVVTPEIGFGASTFFELTVVPEFIPIADFEFTDDDKKDLYVSEERSLRPTLLPAGHTYSMVTWKSSDESIATVTKEGVVRGVNGGTSTTGKTVTITAISLDRGGYEESFDLKIIPIIYVESLTFGEQEDLLPGESAKLNFTTVPVDATIASLKWSSSNTDVIEVNDQGVVTAKAYGEATITATTTTEVSYTTTVKVPYGLMKYSFDTSLSPWYLKQADGYTSSAEFKAGGAVVKMVPNPSKGNSCRADLVLTSNGSYKDKVYLNVGVYPYLAIKMIRPYGAGKLQGNIKLDTQYGAYLENSGSGSNKYTILDGAETPGSPEVYYYDLQRENAVGNGSNKPFHTFSKTEPEEIKTLQFVMADFKEANGSNTEYTVYWVRTFKTIEDLKAFVENENTNN</sequence>
<evidence type="ECO:0000313" key="3">
    <source>
        <dbReference type="Proteomes" id="UP000284689"/>
    </source>
</evidence>
<dbReference type="SMART" id="SM00635">
    <property type="entry name" value="BID_2"/>
    <property type="match status" value="3"/>
</dbReference>
<name>A0A414FG59_9BACE</name>